<evidence type="ECO:0000313" key="4">
    <source>
        <dbReference type="Proteomes" id="UP001175000"/>
    </source>
</evidence>
<organism evidence="3 4">
    <name type="scientific">Immersiella caudata</name>
    <dbReference type="NCBI Taxonomy" id="314043"/>
    <lineage>
        <taxon>Eukaryota</taxon>
        <taxon>Fungi</taxon>
        <taxon>Dikarya</taxon>
        <taxon>Ascomycota</taxon>
        <taxon>Pezizomycotina</taxon>
        <taxon>Sordariomycetes</taxon>
        <taxon>Sordariomycetidae</taxon>
        <taxon>Sordariales</taxon>
        <taxon>Lasiosphaeriaceae</taxon>
        <taxon>Immersiella</taxon>
    </lineage>
</organism>
<feature type="compositionally biased region" description="Polar residues" evidence="1">
    <location>
        <begin position="1"/>
        <end position="10"/>
    </location>
</feature>
<name>A0AA39WIS4_9PEZI</name>
<dbReference type="EMBL" id="JAULSU010000005">
    <property type="protein sequence ID" value="KAK0616181.1"/>
    <property type="molecule type" value="Genomic_DNA"/>
</dbReference>
<dbReference type="InterPro" id="IPR011333">
    <property type="entry name" value="SKP1/BTB/POZ_sf"/>
</dbReference>
<evidence type="ECO:0000259" key="2">
    <source>
        <dbReference type="Pfam" id="PF02214"/>
    </source>
</evidence>
<dbReference type="PANTHER" id="PTHR11145:SF8">
    <property type="entry name" value="RE57120P"/>
    <property type="match status" value="1"/>
</dbReference>
<dbReference type="GO" id="GO:0051260">
    <property type="term" value="P:protein homooligomerization"/>
    <property type="evidence" value="ECO:0007669"/>
    <property type="project" value="InterPro"/>
</dbReference>
<dbReference type="Pfam" id="PF02214">
    <property type="entry name" value="BTB_2"/>
    <property type="match status" value="1"/>
</dbReference>
<dbReference type="InterPro" id="IPR045068">
    <property type="entry name" value="BACURD1-3"/>
</dbReference>
<feature type="domain" description="Potassium channel tetramerisation-type BTB" evidence="2">
    <location>
        <begin position="35"/>
        <end position="126"/>
    </location>
</feature>
<sequence>MDTPSLTSTAPSHPSSPFNPFNGLSPAFTTSTDTILLNVSGTPFTTTIGTLTSRSHFFAALLSDRWPIPLTPTTPSTFPTSSSSSTPIPPDHSNALFIDSDPTLFSHLLRYLRRGVFPLPLSSSKHNLHLYGSLLPESLYFQRDALTLWLQDELYLR</sequence>
<dbReference type="PANTHER" id="PTHR11145">
    <property type="entry name" value="BTB/POZ DOMAIN-CONTAINING ADAPTER FOR CUL3-MEDIATED RHOA DEGRADATION PROTEIN FAMILY MEMBER"/>
    <property type="match status" value="1"/>
</dbReference>
<dbReference type="Proteomes" id="UP001175000">
    <property type="component" value="Unassembled WGS sequence"/>
</dbReference>
<dbReference type="SUPFAM" id="SSF54695">
    <property type="entry name" value="POZ domain"/>
    <property type="match status" value="1"/>
</dbReference>
<dbReference type="Gene3D" id="3.30.710.10">
    <property type="entry name" value="Potassium Channel Kv1.1, Chain A"/>
    <property type="match status" value="1"/>
</dbReference>
<dbReference type="InterPro" id="IPR003131">
    <property type="entry name" value="T1-type_BTB"/>
</dbReference>
<dbReference type="AlphaFoldDB" id="A0AA39WIS4"/>
<feature type="region of interest" description="Disordered" evidence="1">
    <location>
        <begin position="1"/>
        <end position="21"/>
    </location>
</feature>
<evidence type="ECO:0000256" key="1">
    <source>
        <dbReference type="SAM" id="MobiDB-lite"/>
    </source>
</evidence>
<accession>A0AA39WIS4</accession>
<comment type="caution">
    <text evidence="3">The sequence shown here is derived from an EMBL/GenBank/DDBJ whole genome shotgun (WGS) entry which is preliminary data.</text>
</comment>
<evidence type="ECO:0000313" key="3">
    <source>
        <dbReference type="EMBL" id="KAK0616181.1"/>
    </source>
</evidence>
<protein>
    <recommendedName>
        <fullName evidence="2">Potassium channel tetramerisation-type BTB domain-containing protein</fullName>
    </recommendedName>
</protein>
<feature type="compositionally biased region" description="Low complexity" evidence="1">
    <location>
        <begin position="11"/>
        <end position="21"/>
    </location>
</feature>
<gene>
    <name evidence="3" type="ORF">B0T14DRAFT_567804</name>
</gene>
<keyword evidence="4" id="KW-1185">Reference proteome</keyword>
<proteinExistence type="predicted"/>
<reference evidence="3" key="1">
    <citation type="submission" date="2023-06" db="EMBL/GenBank/DDBJ databases">
        <title>Genome-scale phylogeny and comparative genomics of the fungal order Sordariales.</title>
        <authorList>
            <consortium name="Lawrence Berkeley National Laboratory"/>
            <person name="Hensen N."/>
            <person name="Bonometti L."/>
            <person name="Westerberg I."/>
            <person name="Brannstrom I.O."/>
            <person name="Guillou S."/>
            <person name="Cros-Aarteil S."/>
            <person name="Calhoun S."/>
            <person name="Haridas S."/>
            <person name="Kuo A."/>
            <person name="Mondo S."/>
            <person name="Pangilinan J."/>
            <person name="Riley R."/>
            <person name="Labutti K."/>
            <person name="Andreopoulos B."/>
            <person name="Lipzen A."/>
            <person name="Chen C."/>
            <person name="Yanf M."/>
            <person name="Daum C."/>
            <person name="Ng V."/>
            <person name="Clum A."/>
            <person name="Steindorff A."/>
            <person name="Ohm R."/>
            <person name="Martin F."/>
            <person name="Silar P."/>
            <person name="Natvig D."/>
            <person name="Lalanne C."/>
            <person name="Gautier V."/>
            <person name="Ament-Velasquez S.L."/>
            <person name="Kruys A."/>
            <person name="Hutchinson M.I."/>
            <person name="Powell A.J."/>
            <person name="Barry K."/>
            <person name="Miller A.N."/>
            <person name="Grigoriev I.V."/>
            <person name="Debuchy R."/>
            <person name="Gladieux P."/>
            <person name="Thoren M.H."/>
            <person name="Johannesson H."/>
        </authorList>
    </citation>
    <scope>NUCLEOTIDE SEQUENCE</scope>
    <source>
        <strain evidence="3">CBS 606.72</strain>
    </source>
</reference>